<dbReference type="Pfam" id="PF00335">
    <property type="entry name" value="Tetraspanin"/>
    <property type="match status" value="1"/>
</dbReference>
<dbReference type="EMBL" id="JAAALK010000082">
    <property type="protein sequence ID" value="KAG8086847.1"/>
    <property type="molecule type" value="Genomic_DNA"/>
</dbReference>
<comment type="subcellular location">
    <subcellularLocation>
        <location evidence="1">Membrane</location>
        <topology evidence="1">Multi-pass membrane protein</topology>
    </subcellularLocation>
</comment>
<comment type="caution">
    <text evidence="6">The sequence shown here is derived from an EMBL/GenBank/DDBJ whole genome shotgun (WGS) entry which is preliminary data.</text>
</comment>
<reference evidence="6" key="2">
    <citation type="submission" date="2021-02" db="EMBL/GenBank/DDBJ databases">
        <authorList>
            <person name="Kimball J.A."/>
            <person name="Haas M.W."/>
            <person name="Macchietto M."/>
            <person name="Kono T."/>
            <person name="Duquette J."/>
            <person name="Shao M."/>
        </authorList>
    </citation>
    <scope>NUCLEOTIDE SEQUENCE</scope>
    <source>
        <tissue evidence="6">Fresh leaf tissue</tissue>
    </source>
</reference>
<feature type="transmembrane region" description="Helical" evidence="5">
    <location>
        <begin position="90"/>
        <end position="114"/>
    </location>
</feature>
<gene>
    <name evidence="6" type="ORF">GUJ93_ZPchr0010g9024</name>
</gene>
<evidence type="ECO:0000256" key="2">
    <source>
        <dbReference type="ARBA" id="ARBA00022692"/>
    </source>
</evidence>
<evidence type="ECO:0000313" key="6">
    <source>
        <dbReference type="EMBL" id="KAG8086847.1"/>
    </source>
</evidence>
<feature type="transmembrane region" description="Helical" evidence="5">
    <location>
        <begin position="12"/>
        <end position="36"/>
    </location>
</feature>
<dbReference type="Proteomes" id="UP000729402">
    <property type="component" value="Unassembled WGS sequence"/>
</dbReference>
<keyword evidence="4 5" id="KW-0472">Membrane</keyword>
<proteinExistence type="predicted"/>
<evidence type="ECO:0000256" key="1">
    <source>
        <dbReference type="ARBA" id="ARBA00004141"/>
    </source>
</evidence>
<evidence type="ECO:0000256" key="3">
    <source>
        <dbReference type="ARBA" id="ARBA00022989"/>
    </source>
</evidence>
<reference evidence="6" key="1">
    <citation type="journal article" date="2021" name="bioRxiv">
        <title>Whole Genome Assembly and Annotation of Northern Wild Rice, Zizania palustris L., Supports a Whole Genome Duplication in the Zizania Genus.</title>
        <authorList>
            <person name="Haas M."/>
            <person name="Kono T."/>
            <person name="Macchietto M."/>
            <person name="Millas R."/>
            <person name="McGilp L."/>
            <person name="Shao M."/>
            <person name="Duquette J."/>
            <person name="Hirsch C.N."/>
            <person name="Kimball J."/>
        </authorList>
    </citation>
    <scope>NUCLEOTIDE SEQUENCE</scope>
    <source>
        <tissue evidence="6">Fresh leaf tissue</tissue>
    </source>
</reference>
<evidence type="ECO:0000256" key="5">
    <source>
        <dbReference type="SAM" id="Phobius"/>
    </source>
</evidence>
<keyword evidence="3 5" id="KW-1133">Transmembrane helix</keyword>
<keyword evidence="2 5" id="KW-0812">Transmembrane</keyword>
<dbReference type="AlphaFoldDB" id="A0A8J6BEY4"/>
<evidence type="ECO:0000313" key="7">
    <source>
        <dbReference type="Proteomes" id="UP000729402"/>
    </source>
</evidence>
<dbReference type="PANTHER" id="PTHR19282">
    <property type="entry name" value="TETRASPANIN"/>
    <property type="match status" value="1"/>
</dbReference>
<accession>A0A8J6BEY4</accession>
<keyword evidence="7" id="KW-1185">Reference proteome</keyword>
<protein>
    <recommendedName>
        <fullName evidence="8">Tobamovirus multiplication protein 2A</fullName>
    </recommendedName>
</protein>
<dbReference type="InterPro" id="IPR018499">
    <property type="entry name" value="Tetraspanin/Peripherin"/>
</dbReference>
<feature type="transmembrane region" description="Helical" evidence="5">
    <location>
        <begin position="173"/>
        <end position="195"/>
    </location>
</feature>
<organism evidence="6 7">
    <name type="scientific">Zizania palustris</name>
    <name type="common">Northern wild rice</name>
    <dbReference type="NCBI Taxonomy" id="103762"/>
    <lineage>
        <taxon>Eukaryota</taxon>
        <taxon>Viridiplantae</taxon>
        <taxon>Streptophyta</taxon>
        <taxon>Embryophyta</taxon>
        <taxon>Tracheophyta</taxon>
        <taxon>Spermatophyta</taxon>
        <taxon>Magnoliopsida</taxon>
        <taxon>Liliopsida</taxon>
        <taxon>Poales</taxon>
        <taxon>Poaceae</taxon>
        <taxon>BOP clade</taxon>
        <taxon>Oryzoideae</taxon>
        <taxon>Oryzeae</taxon>
        <taxon>Zizaniinae</taxon>
        <taxon>Zizania</taxon>
    </lineage>
</organism>
<evidence type="ECO:0008006" key="8">
    <source>
        <dbReference type="Google" id="ProtNLM"/>
    </source>
</evidence>
<sequence>MPRHARSASGFFGCLLRLLNFVLTVPGLAMVGYGVYLLVEWMRISGGGGGGAPPSPAPPAELIVLGRPTMLTASAIGDGGGFFDKLPKAWFIYLFIGVGAVVFVISLFGCIGAATRNTCCLCCYAFLVILLILIEAGAAAFIFFDDSWKDLIPVDKTDNFDAIYGFLKDNWEIARWVALGSVIFEVLLFLLALVVRAMNKPAEYDSDNEIIATTRSPSIRQPLIHSQNVPVPTLDQHPSRNDAWSQRMREKYGLDTSQFTYNPSDPSRYQQNAGPPAEGRNRCVIL</sequence>
<dbReference type="GO" id="GO:0016020">
    <property type="term" value="C:membrane"/>
    <property type="evidence" value="ECO:0007669"/>
    <property type="project" value="UniProtKB-SubCell"/>
</dbReference>
<dbReference type="PANTHER" id="PTHR19282:SF522">
    <property type="entry name" value="TETRASPANIN"/>
    <property type="match status" value="1"/>
</dbReference>
<feature type="transmembrane region" description="Helical" evidence="5">
    <location>
        <begin position="121"/>
        <end position="144"/>
    </location>
</feature>
<name>A0A8J6BEY4_ZIZPA</name>
<evidence type="ECO:0000256" key="4">
    <source>
        <dbReference type="ARBA" id="ARBA00023136"/>
    </source>
</evidence>